<evidence type="ECO:0000313" key="8">
    <source>
        <dbReference type="Proteomes" id="UP001529340"/>
    </source>
</evidence>
<sequence length="406" mass="42607">MLTSLALIFLIGSALASLAQLLKLPRIIGLLATGILLGPHVLDLLDPSILSVSSDLRQMALVIILLKAGLSLNIADLKKVGRPAVMMAFVPATFEILAYVLFAPSILHISLTDAAVMGAVMGAVSPAVVVPRMVALMEEHRGTAKGIPQMILAGASCDDIYVIVLFTTFVAMAQGGSFHAGDLLQVPVSICFGALLGILAGILLSRLFDLAFHQGHMIQNSNKIILILGTSFLLLAAETWLKGILSLSGLLAVVAMACTLQRSAPSTVTARLSEKLGKLWIAAEILLFVLVGAAVDIRYTMNAGALAVLMIFLALSIRSLGVLLCLWRTPLNKKERLFCVIAYLPKATVQAAIGSLPLSMGLACGEIVLSVAVLSILISAPLGAIGIDATAARLLEKEKEAPQPIG</sequence>
<keyword evidence="3 5" id="KW-1133">Transmembrane helix</keyword>
<evidence type="ECO:0000256" key="5">
    <source>
        <dbReference type="SAM" id="Phobius"/>
    </source>
</evidence>
<feature type="transmembrane region" description="Helical" evidence="5">
    <location>
        <begin position="184"/>
        <end position="208"/>
    </location>
</feature>
<feature type="transmembrane region" description="Helical" evidence="5">
    <location>
        <begin position="220"/>
        <end position="237"/>
    </location>
</feature>
<feature type="transmembrane region" description="Helical" evidence="5">
    <location>
        <begin position="87"/>
        <end position="109"/>
    </location>
</feature>
<reference evidence="7 8" key="3">
    <citation type="submission" date="2023-06" db="EMBL/GenBank/DDBJ databases">
        <authorList>
            <person name="Zeman M."/>
            <person name="Kubasova T."/>
            <person name="Jahodarova E."/>
            <person name="Nykrynova M."/>
            <person name="Rychlik I."/>
        </authorList>
    </citation>
    <scope>NUCLEOTIDE SEQUENCE [LARGE SCALE GENOMIC DNA]</scope>
    <source>
        <strain evidence="7 8">ET39</strain>
    </source>
</reference>
<feature type="domain" description="Cation/H+ exchanger transmembrane" evidence="6">
    <location>
        <begin position="11"/>
        <end position="387"/>
    </location>
</feature>
<feature type="transmembrane region" description="Helical" evidence="5">
    <location>
        <begin position="147"/>
        <end position="172"/>
    </location>
</feature>
<keyword evidence="4 5" id="KW-0472">Membrane</keyword>
<dbReference type="PANTHER" id="PTHR31102">
    <property type="match status" value="1"/>
</dbReference>
<feature type="transmembrane region" description="Helical" evidence="5">
    <location>
        <begin position="56"/>
        <end position="75"/>
    </location>
</feature>
<keyword evidence="2 5" id="KW-0812">Transmembrane</keyword>
<feature type="transmembrane region" description="Helical" evidence="5">
    <location>
        <begin position="243"/>
        <end position="260"/>
    </location>
</feature>
<proteinExistence type="predicted"/>
<feature type="transmembrane region" description="Helical" evidence="5">
    <location>
        <begin position="337"/>
        <end position="355"/>
    </location>
</feature>
<dbReference type="RefSeq" id="WP_289608144.1">
    <property type="nucleotide sequence ID" value="NZ_JAUDCG010000039.1"/>
</dbReference>
<dbReference type="InterPro" id="IPR006153">
    <property type="entry name" value="Cation/H_exchanger_TM"/>
</dbReference>
<evidence type="ECO:0000256" key="2">
    <source>
        <dbReference type="ARBA" id="ARBA00022692"/>
    </source>
</evidence>
<feature type="transmembrane region" description="Helical" evidence="5">
    <location>
        <begin position="367"/>
        <end position="387"/>
    </location>
</feature>
<evidence type="ECO:0000313" key="7">
    <source>
        <dbReference type="EMBL" id="MDM8157698.1"/>
    </source>
</evidence>
<comment type="subcellular location">
    <subcellularLocation>
        <location evidence="1">Membrane</location>
        <topology evidence="1">Multi-pass membrane protein</topology>
    </subcellularLocation>
</comment>
<feature type="transmembrane region" description="Helical" evidence="5">
    <location>
        <begin position="280"/>
        <end position="299"/>
    </location>
</feature>
<comment type="caution">
    <text evidence="7">The sequence shown here is derived from an EMBL/GenBank/DDBJ whole genome shotgun (WGS) entry which is preliminary data.</text>
</comment>
<evidence type="ECO:0000256" key="3">
    <source>
        <dbReference type="ARBA" id="ARBA00022989"/>
    </source>
</evidence>
<dbReference type="PANTHER" id="PTHR31102:SF1">
    <property type="entry name" value="CATION_H+ EXCHANGER DOMAIN-CONTAINING PROTEIN"/>
    <property type="match status" value="1"/>
</dbReference>
<evidence type="ECO:0000256" key="1">
    <source>
        <dbReference type="ARBA" id="ARBA00004141"/>
    </source>
</evidence>
<keyword evidence="8" id="KW-1185">Reference proteome</keyword>
<accession>A0ABT7UDJ6</accession>
<reference evidence="7 8" key="2">
    <citation type="submission" date="2023-06" db="EMBL/GenBank/DDBJ databases">
        <title>Identification and characterization of horizontal gene transfer across gut microbiota members of farm animals based on homology search.</title>
        <authorList>
            <person name="Schwarzerova J."/>
            <person name="Nykrynova M."/>
            <person name="Jureckova K."/>
            <person name="Cejkova D."/>
            <person name="Rychlik I."/>
        </authorList>
    </citation>
    <scope>NUCLEOTIDE SEQUENCE [LARGE SCALE GENOMIC DNA]</scope>
    <source>
        <strain evidence="7 8">ET39</strain>
    </source>
</reference>
<dbReference type="Pfam" id="PF00999">
    <property type="entry name" value="Na_H_Exchanger"/>
    <property type="match status" value="1"/>
</dbReference>
<reference evidence="8" key="1">
    <citation type="submission" date="2023-06" db="EMBL/GenBank/DDBJ databases">
        <title>Identification and characterization of horizontal gene transfer across gut microbiota members of farm animals based on homology search.</title>
        <authorList>
            <person name="Zeman M."/>
            <person name="Kubasova T."/>
            <person name="Jahodarova E."/>
            <person name="Nykrynova M."/>
            <person name="Rychlik I."/>
        </authorList>
    </citation>
    <scope>NUCLEOTIDE SEQUENCE [LARGE SCALE GENOMIC DNA]</scope>
    <source>
        <strain evidence="8">ET39</strain>
    </source>
</reference>
<evidence type="ECO:0000259" key="6">
    <source>
        <dbReference type="Pfam" id="PF00999"/>
    </source>
</evidence>
<dbReference type="InterPro" id="IPR051843">
    <property type="entry name" value="CPA1_transporter"/>
</dbReference>
<gene>
    <name evidence="7" type="ORF">QUV96_08615</name>
</gene>
<feature type="transmembrane region" description="Helical" evidence="5">
    <location>
        <begin position="305"/>
        <end position="325"/>
    </location>
</feature>
<dbReference type="InterPro" id="IPR038770">
    <property type="entry name" value="Na+/solute_symporter_sf"/>
</dbReference>
<feature type="transmembrane region" description="Helical" evidence="5">
    <location>
        <begin position="115"/>
        <end position="135"/>
    </location>
</feature>
<evidence type="ECO:0000256" key="4">
    <source>
        <dbReference type="ARBA" id="ARBA00023136"/>
    </source>
</evidence>
<dbReference type="EMBL" id="JAUDCG010000039">
    <property type="protein sequence ID" value="MDM8157698.1"/>
    <property type="molecule type" value="Genomic_DNA"/>
</dbReference>
<organism evidence="7 8">
    <name type="scientific">Amedibacillus dolichus</name>
    <dbReference type="NCBI Taxonomy" id="31971"/>
    <lineage>
        <taxon>Bacteria</taxon>
        <taxon>Bacillati</taxon>
        <taxon>Bacillota</taxon>
        <taxon>Erysipelotrichia</taxon>
        <taxon>Erysipelotrichales</taxon>
        <taxon>Erysipelotrichaceae</taxon>
        <taxon>Amedibacillus</taxon>
    </lineage>
</organism>
<name>A0ABT7UDJ6_9FIRM</name>
<dbReference type="Proteomes" id="UP001529340">
    <property type="component" value="Unassembled WGS sequence"/>
</dbReference>
<dbReference type="Gene3D" id="1.20.1530.20">
    <property type="match status" value="1"/>
</dbReference>
<protein>
    <submittedName>
        <fullName evidence="7">Cation:proton antiporter</fullName>
    </submittedName>
</protein>